<sequence length="298" mass="34612">MDETYKIYKNSKEFELWPMPEEKFLDILFGRNDTNNNTKVFKETVEDKLVGFISVKSKVFEEKKNGSTVFIFVDEKYRNKRIGHRLIQSGISWFKSQGVNNVKFGRNMGSYFWPGVPENLPSLQNFLKKEGFVLSEGPVDMSADITNFSAQTNVYKTLDENGVTIEFASERYKDQILKFTKENFSNWYEYYLDDLTKGKYDEIFFAHKGDEIIAISKLWIGGNWDLLFENNVGGGGALGVSEKWRGKGIGLAMKTWGTEILRDKGVKYVWIGWTSSIGFYEKLGFRVWRRYFNAELDI</sequence>
<dbReference type="InterPro" id="IPR000182">
    <property type="entry name" value="GNAT_dom"/>
</dbReference>
<evidence type="ECO:0000256" key="2">
    <source>
        <dbReference type="ARBA" id="ARBA00023315"/>
    </source>
</evidence>
<dbReference type="Pfam" id="PF00583">
    <property type="entry name" value="Acetyltransf_1"/>
    <property type="match status" value="2"/>
</dbReference>
<feature type="domain" description="N-acetyltransferase" evidence="3">
    <location>
        <begin position="163"/>
        <end position="298"/>
    </location>
</feature>
<dbReference type="GO" id="GO:0016747">
    <property type="term" value="F:acyltransferase activity, transferring groups other than amino-acyl groups"/>
    <property type="evidence" value="ECO:0007669"/>
    <property type="project" value="InterPro"/>
</dbReference>
<evidence type="ECO:0000256" key="1">
    <source>
        <dbReference type="ARBA" id="ARBA00022679"/>
    </source>
</evidence>
<evidence type="ECO:0000259" key="3">
    <source>
        <dbReference type="PROSITE" id="PS51186"/>
    </source>
</evidence>
<dbReference type="Gene3D" id="3.40.630.30">
    <property type="match status" value="2"/>
</dbReference>
<evidence type="ECO:0000313" key="4">
    <source>
        <dbReference type="EMBL" id="OGD84115.1"/>
    </source>
</evidence>
<keyword evidence="1" id="KW-0808">Transferase</keyword>
<evidence type="ECO:0000313" key="5">
    <source>
        <dbReference type="Proteomes" id="UP000179237"/>
    </source>
</evidence>
<protein>
    <recommendedName>
        <fullName evidence="3">N-acetyltransferase domain-containing protein</fullName>
    </recommendedName>
</protein>
<dbReference type="AlphaFoldDB" id="A0A1F5FX03"/>
<dbReference type="Proteomes" id="UP000179237">
    <property type="component" value="Unassembled WGS sequence"/>
</dbReference>
<comment type="caution">
    <text evidence="4">The sequence shown here is derived from an EMBL/GenBank/DDBJ whole genome shotgun (WGS) entry which is preliminary data.</text>
</comment>
<dbReference type="PANTHER" id="PTHR43420">
    <property type="entry name" value="ACETYLTRANSFERASE"/>
    <property type="match status" value="1"/>
</dbReference>
<dbReference type="SUPFAM" id="SSF55729">
    <property type="entry name" value="Acyl-CoA N-acyltransferases (Nat)"/>
    <property type="match status" value="1"/>
</dbReference>
<dbReference type="EMBL" id="MFAQ01000002">
    <property type="protein sequence ID" value="OGD84115.1"/>
    <property type="molecule type" value="Genomic_DNA"/>
</dbReference>
<organism evidence="4 5">
    <name type="scientific">Candidatus Collierbacteria bacterium RIFOXYD1_FULL_40_9</name>
    <dbReference type="NCBI Taxonomy" id="1817731"/>
    <lineage>
        <taxon>Bacteria</taxon>
        <taxon>Candidatus Collieribacteriota</taxon>
    </lineage>
</organism>
<dbReference type="PROSITE" id="PS51186">
    <property type="entry name" value="GNAT"/>
    <property type="match status" value="2"/>
</dbReference>
<dbReference type="InterPro" id="IPR016181">
    <property type="entry name" value="Acyl_CoA_acyltransferase"/>
</dbReference>
<keyword evidence="2" id="KW-0012">Acyltransferase</keyword>
<proteinExistence type="predicted"/>
<dbReference type="CDD" id="cd04301">
    <property type="entry name" value="NAT_SF"/>
    <property type="match status" value="2"/>
</dbReference>
<gene>
    <name evidence="4" type="ORF">A2572_03245</name>
</gene>
<dbReference type="PANTHER" id="PTHR43420:SF12">
    <property type="entry name" value="N-ACETYLTRANSFERASE DOMAIN-CONTAINING PROTEIN"/>
    <property type="match status" value="1"/>
</dbReference>
<name>A0A1F5FX03_9BACT</name>
<feature type="domain" description="N-acetyltransferase" evidence="3">
    <location>
        <begin position="1"/>
        <end position="159"/>
    </location>
</feature>
<reference evidence="4 5" key="1">
    <citation type="journal article" date="2016" name="Nat. Commun.">
        <title>Thousands of microbial genomes shed light on interconnected biogeochemical processes in an aquifer system.</title>
        <authorList>
            <person name="Anantharaman K."/>
            <person name="Brown C.T."/>
            <person name="Hug L.A."/>
            <person name="Sharon I."/>
            <person name="Castelle C.J."/>
            <person name="Probst A.J."/>
            <person name="Thomas B.C."/>
            <person name="Singh A."/>
            <person name="Wilkins M.J."/>
            <person name="Karaoz U."/>
            <person name="Brodie E.L."/>
            <person name="Williams K.H."/>
            <person name="Hubbard S.S."/>
            <person name="Banfield J.F."/>
        </authorList>
    </citation>
    <scope>NUCLEOTIDE SEQUENCE [LARGE SCALE GENOMIC DNA]</scope>
</reference>
<accession>A0A1F5FX03</accession>
<dbReference type="InterPro" id="IPR050680">
    <property type="entry name" value="YpeA/RimI_acetyltransf"/>
</dbReference>